<dbReference type="PROSITE" id="PS50109">
    <property type="entry name" value="HIS_KIN"/>
    <property type="match status" value="1"/>
</dbReference>
<feature type="transmembrane region" description="Helical" evidence="11">
    <location>
        <begin position="6"/>
        <end position="27"/>
    </location>
</feature>
<dbReference type="EMBL" id="MHKE01000014">
    <property type="protein sequence ID" value="OGY83314.1"/>
    <property type="molecule type" value="Genomic_DNA"/>
</dbReference>
<evidence type="ECO:0000256" key="3">
    <source>
        <dbReference type="ARBA" id="ARBA00012438"/>
    </source>
</evidence>
<dbReference type="EC" id="2.7.13.3" evidence="3"/>
<protein>
    <recommendedName>
        <fullName evidence="3">histidine kinase</fullName>
        <ecNumber evidence="3">2.7.13.3</ecNumber>
    </recommendedName>
</protein>
<accession>A0A1G2B2C7</accession>
<dbReference type="Pfam" id="PF13426">
    <property type="entry name" value="PAS_9"/>
    <property type="match status" value="2"/>
</dbReference>
<keyword evidence="6 11" id="KW-0812">Transmembrane</keyword>
<dbReference type="Proteomes" id="UP000179164">
    <property type="component" value="Unassembled WGS sequence"/>
</dbReference>
<dbReference type="InterPro" id="IPR050351">
    <property type="entry name" value="BphY/WalK/GraS-like"/>
</dbReference>
<dbReference type="CDD" id="cd00130">
    <property type="entry name" value="PAS"/>
    <property type="match status" value="2"/>
</dbReference>
<dbReference type="InterPro" id="IPR035965">
    <property type="entry name" value="PAS-like_dom_sf"/>
</dbReference>
<dbReference type="InterPro" id="IPR000014">
    <property type="entry name" value="PAS"/>
</dbReference>
<name>A0A1G2B2C7_9BACT</name>
<evidence type="ECO:0000256" key="5">
    <source>
        <dbReference type="ARBA" id="ARBA00022679"/>
    </source>
</evidence>
<dbReference type="InterPro" id="IPR003661">
    <property type="entry name" value="HisK_dim/P_dom"/>
</dbReference>
<evidence type="ECO:0000256" key="9">
    <source>
        <dbReference type="ARBA" id="ARBA00023012"/>
    </source>
</evidence>
<dbReference type="SUPFAM" id="SSF55785">
    <property type="entry name" value="PYP-like sensor domain (PAS domain)"/>
    <property type="match status" value="2"/>
</dbReference>
<dbReference type="Gene3D" id="3.30.450.20">
    <property type="entry name" value="PAS domain"/>
    <property type="match status" value="2"/>
</dbReference>
<dbReference type="SMART" id="SM00388">
    <property type="entry name" value="HisKA"/>
    <property type="match status" value="1"/>
</dbReference>
<dbReference type="InterPro" id="IPR000700">
    <property type="entry name" value="PAS-assoc_C"/>
</dbReference>
<dbReference type="InterPro" id="IPR005467">
    <property type="entry name" value="His_kinase_dom"/>
</dbReference>
<dbReference type="CDD" id="cd00082">
    <property type="entry name" value="HisKA"/>
    <property type="match status" value="1"/>
</dbReference>
<dbReference type="GO" id="GO:0004721">
    <property type="term" value="F:phosphoprotein phosphatase activity"/>
    <property type="evidence" value="ECO:0007669"/>
    <property type="project" value="TreeGrafter"/>
</dbReference>
<sequence>MTKISIYTKFGFILGFFMIIAVANFIVISYSQGTQKTDAAIIDTAGRQRMFSQQLAFYAERIVRGHTASKVTLKKVITLYQDSLTVLKNGGVAPEIFGNRTIPPTVSSILPVVQRVEMLWREYKTNAEIIIREPTSTNGVENELVSTALAYIEQNAPEMLLRNNELVVAYVQMNDAKQSQMNVILLVLLIVDVAVFGLGAWLILLITKKGEVEKAHTEEMANDLVKFKLAVNYSYDHIVITDAEGIILYANQAVQRITGFPLEEMMGKKVGNSELWGGQMPEVFYQELWKRIKHEKKAFIGQINNRRKNGETYHAQVTISPVLDNSGEVEFFVGIERDLTERLKYEEQLRMFNRAVESSTDGVLISLPDTTVIYINPTWERLTGYSRNEVVGKKADMLKSGEMSQEEHKRLWVSLNAKETYKSETFVNRRKDGTTYNTELAIYPVVVRDKTEFYVVLQEDITKRIEIDRAKTEFVSIASHQLRTPLSAVNWYAEMILAGDVGKVTGMQKKYLQEIYSGNQRMVALVNALLNVSHIDLGTLAIEPQPTNINFLIADVQKELQPLIKARRVKVHATFEEKMPKAPLDPKLIRIVFQNLISNAVKYTPPGGVISIVTELQKDGVLFSISDTGYGIPAQQQNKIFTKLFRADNIRGKDANGTGLGLYIVKSIVNLSGGKVWFTSTENKGTTFYVTIPFTGMTKKVGTKGLT</sequence>
<feature type="domain" description="PAC" evidence="14">
    <location>
        <begin position="299"/>
        <end position="351"/>
    </location>
</feature>
<dbReference type="PROSITE" id="PS50112">
    <property type="entry name" value="PAS"/>
    <property type="match status" value="2"/>
</dbReference>
<proteinExistence type="predicted"/>
<evidence type="ECO:0000256" key="6">
    <source>
        <dbReference type="ARBA" id="ARBA00022692"/>
    </source>
</evidence>
<feature type="domain" description="Histidine kinase" evidence="12">
    <location>
        <begin position="477"/>
        <end position="696"/>
    </location>
</feature>
<dbReference type="Pfam" id="PF00512">
    <property type="entry name" value="HisKA"/>
    <property type="match status" value="1"/>
</dbReference>
<evidence type="ECO:0000256" key="7">
    <source>
        <dbReference type="ARBA" id="ARBA00022777"/>
    </source>
</evidence>
<evidence type="ECO:0000259" key="12">
    <source>
        <dbReference type="PROSITE" id="PS50109"/>
    </source>
</evidence>
<comment type="catalytic activity">
    <reaction evidence="1">
        <text>ATP + protein L-histidine = ADP + protein N-phospho-L-histidine.</text>
        <dbReference type="EC" id="2.7.13.3"/>
    </reaction>
</comment>
<keyword evidence="10 11" id="KW-0472">Membrane</keyword>
<feature type="transmembrane region" description="Helical" evidence="11">
    <location>
        <begin position="183"/>
        <end position="206"/>
    </location>
</feature>
<dbReference type="GO" id="GO:0005886">
    <property type="term" value="C:plasma membrane"/>
    <property type="evidence" value="ECO:0007669"/>
    <property type="project" value="TreeGrafter"/>
</dbReference>
<keyword evidence="7" id="KW-0418">Kinase</keyword>
<dbReference type="Pfam" id="PF02518">
    <property type="entry name" value="HATPase_c"/>
    <property type="match status" value="1"/>
</dbReference>
<keyword evidence="8 11" id="KW-1133">Transmembrane helix</keyword>
<evidence type="ECO:0000256" key="1">
    <source>
        <dbReference type="ARBA" id="ARBA00000085"/>
    </source>
</evidence>
<feature type="domain" description="PAS" evidence="13">
    <location>
        <begin position="348"/>
        <end position="393"/>
    </location>
</feature>
<keyword evidence="5" id="KW-0808">Transferase</keyword>
<dbReference type="FunFam" id="3.30.565.10:FF:000006">
    <property type="entry name" value="Sensor histidine kinase WalK"/>
    <property type="match status" value="1"/>
</dbReference>
<dbReference type="GO" id="GO:0016036">
    <property type="term" value="P:cellular response to phosphate starvation"/>
    <property type="evidence" value="ECO:0007669"/>
    <property type="project" value="TreeGrafter"/>
</dbReference>
<dbReference type="Gene3D" id="1.10.287.130">
    <property type="match status" value="1"/>
</dbReference>
<dbReference type="PROSITE" id="PS50113">
    <property type="entry name" value="PAC"/>
    <property type="match status" value="1"/>
</dbReference>
<evidence type="ECO:0000256" key="10">
    <source>
        <dbReference type="ARBA" id="ARBA00023136"/>
    </source>
</evidence>
<evidence type="ECO:0000256" key="8">
    <source>
        <dbReference type="ARBA" id="ARBA00022989"/>
    </source>
</evidence>
<dbReference type="PANTHER" id="PTHR45453">
    <property type="entry name" value="PHOSPHATE REGULON SENSOR PROTEIN PHOR"/>
    <property type="match status" value="1"/>
</dbReference>
<dbReference type="Gene3D" id="3.30.565.10">
    <property type="entry name" value="Histidine kinase-like ATPase, C-terminal domain"/>
    <property type="match status" value="1"/>
</dbReference>
<dbReference type="SMART" id="SM00091">
    <property type="entry name" value="PAS"/>
    <property type="match status" value="2"/>
</dbReference>
<organism evidence="15 16">
    <name type="scientific">Candidatus Kerfeldbacteria bacterium RIFCSPLOWO2_01_FULL_48_11</name>
    <dbReference type="NCBI Taxonomy" id="1798543"/>
    <lineage>
        <taxon>Bacteria</taxon>
        <taxon>Candidatus Kerfeldiibacteriota</taxon>
    </lineage>
</organism>
<comment type="subcellular location">
    <subcellularLocation>
        <location evidence="2">Membrane</location>
        <topology evidence="2">Multi-pass membrane protein</topology>
    </subcellularLocation>
</comment>
<dbReference type="SMART" id="SM00086">
    <property type="entry name" value="PAC"/>
    <property type="match status" value="2"/>
</dbReference>
<comment type="caution">
    <text evidence="15">The sequence shown here is derived from an EMBL/GenBank/DDBJ whole genome shotgun (WGS) entry which is preliminary data.</text>
</comment>
<reference evidence="15 16" key="1">
    <citation type="journal article" date="2016" name="Nat. Commun.">
        <title>Thousands of microbial genomes shed light on interconnected biogeochemical processes in an aquifer system.</title>
        <authorList>
            <person name="Anantharaman K."/>
            <person name="Brown C.T."/>
            <person name="Hug L.A."/>
            <person name="Sharon I."/>
            <person name="Castelle C.J."/>
            <person name="Probst A.J."/>
            <person name="Thomas B.C."/>
            <person name="Singh A."/>
            <person name="Wilkins M.J."/>
            <person name="Karaoz U."/>
            <person name="Brodie E.L."/>
            <person name="Williams K.H."/>
            <person name="Hubbard S.S."/>
            <person name="Banfield J.F."/>
        </authorList>
    </citation>
    <scope>NUCLEOTIDE SEQUENCE [LARGE SCALE GENOMIC DNA]</scope>
</reference>
<dbReference type="AlphaFoldDB" id="A0A1G2B2C7"/>
<dbReference type="SUPFAM" id="SSF47384">
    <property type="entry name" value="Homodimeric domain of signal transducing histidine kinase"/>
    <property type="match status" value="1"/>
</dbReference>
<dbReference type="STRING" id="1798543.A2898_03435"/>
<dbReference type="PANTHER" id="PTHR45453:SF1">
    <property type="entry name" value="PHOSPHATE REGULON SENSOR PROTEIN PHOR"/>
    <property type="match status" value="1"/>
</dbReference>
<evidence type="ECO:0000256" key="2">
    <source>
        <dbReference type="ARBA" id="ARBA00004141"/>
    </source>
</evidence>
<dbReference type="NCBIfam" id="TIGR00229">
    <property type="entry name" value="sensory_box"/>
    <property type="match status" value="2"/>
</dbReference>
<dbReference type="SMART" id="SM00387">
    <property type="entry name" value="HATPase_c"/>
    <property type="match status" value="1"/>
</dbReference>
<evidence type="ECO:0000256" key="11">
    <source>
        <dbReference type="SAM" id="Phobius"/>
    </source>
</evidence>
<evidence type="ECO:0000259" key="13">
    <source>
        <dbReference type="PROSITE" id="PS50112"/>
    </source>
</evidence>
<dbReference type="PRINTS" id="PR00344">
    <property type="entry name" value="BCTRLSENSOR"/>
</dbReference>
<evidence type="ECO:0000256" key="4">
    <source>
        <dbReference type="ARBA" id="ARBA00022553"/>
    </source>
</evidence>
<evidence type="ECO:0000313" key="15">
    <source>
        <dbReference type="EMBL" id="OGY83314.1"/>
    </source>
</evidence>
<dbReference type="InterPro" id="IPR003594">
    <property type="entry name" value="HATPase_dom"/>
</dbReference>
<dbReference type="GO" id="GO:0000155">
    <property type="term" value="F:phosphorelay sensor kinase activity"/>
    <property type="evidence" value="ECO:0007669"/>
    <property type="project" value="InterPro"/>
</dbReference>
<gene>
    <name evidence="15" type="ORF">A2898_03435</name>
</gene>
<keyword evidence="4" id="KW-0597">Phosphoprotein</keyword>
<feature type="domain" description="PAS" evidence="13">
    <location>
        <begin position="223"/>
        <end position="268"/>
    </location>
</feature>
<keyword evidence="9" id="KW-0902">Two-component regulatory system</keyword>
<dbReference type="Pfam" id="PF13675">
    <property type="entry name" value="PilJ"/>
    <property type="match status" value="1"/>
</dbReference>
<dbReference type="CDD" id="cd00075">
    <property type="entry name" value="HATPase"/>
    <property type="match status" value="1"/>
</dbReference>
<evidence type="ECO:0000313" key="16">
    <source>
        <dbReference type="Proteomes" id="UP000179164"/>
    </source>
</evidence>
<dbReference type="InterPro" id="IPR036890">
    <property type="entry name" value="HATPase_C_sf"/>
</dbReference>
<dbReference type="SUPFAM" id="SSF55874">
    <property type="entry name" value="ATPase domain of HSP90 chaperone/DNA topoisomerase II/histidine kinase"/>
    <property type="match status" value="1"/>
</dbReference>
<dbReference type="InterPro" id="IPR036097">
    <property type="entry name" value="HisK_dim/P_sf"/>
</dbReference>
<evidence type="ECO:0000259" key="14">
    <source>
        <dbReference type="PROSITE" id="PS50113"/>
    </source>
</evidence>
<dbReference type="InterPro" id="IPR029095">
    <property type="entry name" value="NarX-like_N"/>
</dbReference>
<dbReference type="InterPro" id="IPR001610">
    <property type="entry name" value="PAC"/>
</dbReference>
<dbReference type="InterPro" id="IPR004358">
    <property type="entry name" value="Sig_transdc_His_kin-like_C"/>
</dbReference>